<dbReference type="HAMAP" id="MF_00122">
    <property type="entry name" value="GatC"/>
    <property type="match status" value="1"/>
</dbReference>
<comment type="similarity">
    <text evidence="2">Belongs to the GatC family.</text>
</comment>
<keyword evidence="4" id="KW-1185">Reference proteome</keyword>
<organism evidence="3 4">
    <name type="scientific">Desulfofustis limnaeus</name>
    <dbReference type="NCBI Taxonomy" id="2740163"/>
    <lineage>
        <taxon>Bacteria</taxon>
        <taxon>Pseudomonadati</taxon>
        <taxon>Thermodesulfobacteriota</taxon>
        <taxon>Desulfobulbia</taxon>
        <taxon>Desulfobulbales</taxon>
        <taxon>Desulfocapsaceae</taxon>
        <taxon>Desulfofustis</taxon>
    </lineage>
</organism>
<evidence type="ECO:0000256" key="2">
    <source>
        <dbReference type="HAMAP-Rule" id="MF_00122"/>
    </source>
</evidence>
<evidence type="ECO:0000313" key="3">
    <source>
        <dbReference type="EMBL" id="BDD89079.1"/>
    </source>
</evidence>
<keyword evidence="2" id="KW-0547">Nucleotide-binding</keyword>
<comment type="catalytic activity">
    <reaction evidence="2">
        <text>L-glutamyl-tRNA(Gln) + L-glutamine + ATP + H2O = L-glutaminyl-tRNA(Gln) + L-glutamate + ADP + phosphate + H(+)</text>
        <dbReference type="Rhea" id="RHEA:17521"/>
        <dbReference type="Rhea" id="RHEA-COMP:9681"/>
        <dbReference type="Rhea" id="RHEA-COMP:9684"/>
        <dbReference type="ChEBI" id="CHEBI:15377"/>
        <dbReference type="ChEBI" id="CHEBI:15378"/>
        <dbReference type="ChEBI" id="CHEBI:29985"/>
        <dbReference type="ChEBI" id="CHEBI:30616"/>
        <dbReference type="ChEBI" id="CHEBI:43474"/>
        <dbReference type="ChEBI" id="CHEBI:58359"/>
        <dbReference type="ChEBI" id="CHEBI:78520"/>
        <dbReference type="ChEBI" id="CHEBI:78521"/>
        <dbReference type="ChEBI" id="CHEBI:456216"/>
    </reaction>
</comment>
<dbReference type="SUPFAM" id="SSF141000">
    <property type="entry name" value="Glu-tRNAGln amidotransferase C subunit"/>
    <property type="match status" value="1"/>
</dbReference>
<comment type="catalytic activity">
    <reaction evidence="2">
        <text>L-aspartyl-tRNA(Asn) + L-glutamine + ATP + H2O = L-asparaginyl-tRNA(Asn) + L-glutamate + ADP + phosphate + 2 H(+)</text>
        <dbReference type="Rhea" id="RHEA:14513"/>
        <dbReference type="Rhea" id="RHEA-COMP:9674"/>
        <dbReference type="Rhea" id="RHEA-COMP:9677"/>
        <dbReference type="ChEBI" id="CHEBI:15377"/>
        <dbReference type="ChEBI" id="CHEBI:15378"/>
        <dbReference type="ChEBI" id="CHEBI:29985"/>
        <dbReference type="ChEBI" id="CHEBI:30616"/>
        <dbReference type="ChEBI" id="CHEBI:43474"/>
        <dbReference type="ChEBI" id="CHEBI:58359"/>
        <dbReference type="ChEBI" id="CHEBI:78515"/>
        <dbReference type="ChEBI" id="CHEBI:78516"/>
        <dbReference type="ChEBI" id="CHEBI:456216"/>
    </reaction>
</comment>
<accession>A0ABM7WDN9</accession>
<sequence>MSISEQEVRHVAHLARLQLTEAQLRQMTGQLDTILSYVDKLSELDTEGVAPTTHALAASNAFREDRVAPSLPRQEALANAPQHNDESFIVPRVI</sequence>
<keyword evidence="1 2" id="KW-0067">ATP-binding</keyword>
<comment type="subunit">
    <text evidence="2">Heterotrimer of A, B and C subunits.</text>
</comment>
<evidence type="ECO:0000256" key="1">
    <source>
        <dbReference type="ARBA" id="ARBA00022840"/>
    </source>
</evidence>
<dbReference type="EC" id="6.3.5.-" evidence="2"/>
<protein>
    <recommendedName>
        <fullName evidence="2">Aspartyl/glutamyl-tRNA(Asn/Gln) amidotransferase subunit C</fullName>
        <shortName evidence="2">Asp/Glu-ADT subunit C</shortName>
        <ecNumber evidence="2">6.3.5.-</ecNumber>
    </recommendedName>
</protein>
<keyword evidence="2" id="KW-0648">Protein biosynthesis</keyword>
<evidence type="ECO:0000313" key="4">
    <source>
        <dbReference type="Proteomes" id="UP000830055"/>
    </source>
</evidence>
<reference evidence="3 4" key="1">
    <citation type="submission" date="2022-01" db="EMBL/GenBank/DDBJ databases">
        <title>Desulfofustis limnae sp. nov., a novel mesophilic sulfate-reducing bacterium isolated from marsh soil.</title>
        <authorList>
            <person name="Watanabe M."/>
            <person name="Takahashi A."/>
            <person name="Kojima H."/>
            <person name="Fukui M."/>
        </authorList>
    </citation>
    <scope>NUCLEOTIDE SEQUENCE [LARGE SCALE GENOMIC DNA]</scope>
    <source>
        <strain evidence="3 4">PPLL</strain>
    </source>
</reference>
<dbReference type="EMBL" id="AP025516">
    <property type="protein sequence ID" value="BDD89079.1"/>
    <property type="molecule type" value="Genomic_DNA"/>
</dbReference>
<dbReference type="PANTHER" id="PTHR15004:SF0">
    <property type="entry name" value="GLUTAMYL-TRNA(GLN) AMIDOTRANSFERASE SUBUNIT C, MITOCHONDRIAL"/>
    <property type="match status" value="1"/>
</dbReference>
<comment type="function">
    <text evidence="2">Allows the formation of correctly charged Asn-tRNA(Asn) or Gln-tRNA(Gln) through the transamidation of misacylated Asp-tRNA(Asn) or Glu-tRNA(Gln) in organisms which lack either or both of asparaginyl-tRNA or glutaminyl-tRNA synthetases. The reaction takes place in the presence of glutamine and ATP through an activated phospho-Asp-tRNA(Asn) or phospho-Glu-tRNA(Gln).</text>
</comment>
<name>A0ABM7WDN9_9BACT</name>
<dbReference type="NCBIfam" id="TIGR00135">
    <property type="entry name" value="gatC"/>
    <property type="match status" value="1"/>
</dbReference>
<dbReference type="PANTHER" id="PTHR15004">
    <property type="entry name" value="GLUTAMYL-TRNA(GLN) AMIDOTRANSFERASE SUBUNIT C, MITOCHONDRIAL"/>
    <property type="match status" value="1"/>
</dbReference>
<dbReference type="Gene3D" id="1.10.20.60">
    <property type="entry name" value="Glu-tRNAGln amidotransferase C subunit, N-terminal domain"/>
    <property type="match status" value="1"/>
</dbReference>
<keyword evidence="2" id="KW-0436">Ligase</keyword>
<dbReference type="RefSeq" id="WP_284152405.1">
    <property type="nucleotide sequence ID" value="NZ_AP025516.1"/>
</dbReference>
<gene>
    <name evidence="2 3" type="primary">gatC</name>
    <name evidence="3" type="ORF">DPPLL_34440</name>
</gene>
<proteinExistence type="inferred from homology"/>
<dbReference type="InterPro" id="IPR003837">
    <property type="entry name" value="GatC"/>
</dbReference>
<dbReference type="Pfam" id="PF02686">
    <property type="entry name" value="GatC"/>
    <property type="match status" value="1"/>
</dbReference>
<dbReference type="Proteomes" id="UP000830055">
    <property type="component" value="Chromosome"/>
</dbReference>
<dbReference type="InterPro" id="IPR036113">
    <property type="entry name" value="Asp/Glu-ADT_sf_sub_c"/>
</dbReference>